<feature type="region of interest" description="Disordered" evidence="1">
    <location>
        <begin position="26"/>
        <end position="61"/>
    </location>
</feature>
<evidence type="ECO:0000256" key="1">
    <source>
        <dbReference type="SAM" id="MobiDB-lite"/>
    </source>
</evidence>
<dbReference type="Pfam" id="PF11258">
    <property type="entry name" value="DUF3048"/>
    <property type="match status" value="1"/>
</dbReference>
<feature type="compositionally biased region" description="Pro residues" evidence="1">
    <location>
        <begin position="46"/>
        <end position="61"/>
    </location>
</feature>
<keyword evidence="2" id="KW-0732">Signal</keyword>
<evidence type="ECO:0000259" key="3">
    <source>
        <dbReference type="Pfam" id="PF11258"/>
    </source>
</evidence>
<comment type="caution">
    <text evidence="5">The sequence shown here is derived from an EMBL/GenBank/DDBJ whole genome shotgun (WGS) entry which is preliminary data.</text>
</comment>
<feature type="chain" id="PRO_5039149786" description="DUF3048 domain-containing protein" evidence="2">
    <location>
        <begin position="20"/>
        <end position="327"/>
    </location>
</feature>
<gene>
    <name evidence="5" type="ORF">GCM10011581_24360</name>
</gene>
<reference evidence="5 6" key="1">
    <citation type="journal article" date="2014" name="Int. J. Syst. Evol. Microbiol.">
        <title>Complete genome sequence of Corynebacterium casei LMG S-19264T (=DSM 44701T), isolated from a smear-ripened cheese.</title>
        <authorList>
            <consortium name="US DOE Joint Genome Institute (JGI-PGF)"/>
            <person name="Walter F."/>
            <person name="Albersmeier A."/>
            <person name="Kalinowski J."/>
            <person name="Ruckert C."/>
        </authorList>
    </citation>
    <scope>NUCLEOTIDE SEQUENCE [LARGE SCALE GENOMIC DNA]</scope>
    <source>
        <strain evidence="5 6">CGMCC 4.7206</strain>
    </source>
</reference>
<dbReference type="Proteomes" id="UP000597989">
    <property type="component" value="Unassembled WGS sequence"/>
</dbReference>
<name>A0A917JW03_9PSEU</name>
<evidence type="ECO:0000259" key="4">
    <source>
        <dbReference type="Pfam" id="PF17479"/>
    </source>
</evidence>
<feature type="signal peptide" evidence="2">
    <location>
        <begin position="1"/>
        <end position="19"/>
    </location>
</feature>
<evidence type="ECO:0000313" key="6">
    <source>
        <dbReference type="Proteomes" id="UP000597989"/>
    </source>
</evidence>
<feature type="domain" description="DUF3048" evidence="4">
    <location>
        <begin position="211"/>
        <end position="322"/>
    </location>
</feature>
<dbReference type="Gene3D" id="3.50.90.10">
    <property type="entry name" value="YerB-like"/>
    <property type="match status" value="1"/>
</dbReference>
<evidence type="ECO:0008006" key="7">
    <source>
        <dbReference type="Google" id="ProtNLM"/>
    </source>
</evidence>
<dbReference type="EMBL" id="BMMT01000007">
    <property type="protein sequence ID" value="GGI86397.1"/>
    <property type="molecule type" value="Genomic_DNA"/>
</dbReference>
<dbReference type="AlphaFoldDB" id="A0A917JW03"/>
<dbReference type="InterPro" id="IPR021416">
    <property type="entry name" value="DUF3048_N"/>
</dbReference>
<dbReference type="PROSITE" id="PS51257">
    <property type="entry name" value="PROKAR_LIPOPROTEIN"/>
    <property type="match status" value="1"/>
</dbReference>
<accession>A0A917JW03</accession>
<dbReference type="InterPro" id="IPR035328">
    <property type="entry name" value="DUF3048_C"/>
</dbReference>
<evidence type="ECO:0000313" key="5">
    <source>
        <dbReference type="EMBL" id="GGI86397.1"/>
    </source>
</evidence>
<sequence>MQRAWFATALTVLAVLATACGLFTAPRGGSPARPPPAAPTTSPVPRTSPTPEPPPEPPPGPPVLAVKIDNVAKARPPVGIGAAELVVVEPVEGGYSRLLTIFGGDDLPPLIGPVRSARETDAELLPQFGHPTLAYSGAAPELLPLIAAAPVTDASDAHQPAAYSRDRSRSVPHNLFLHPAALPQGAAWPAQSRPVFGPTPADGTPTDHRRVDYPSATVEVSWSPQQRAWLVSMDGEPYVASDSGRLAPSTVAIQQVAVRESAIRDAAGNPSPIAKTVGSGRVVVLRDGRAFEGTWNRPAPEAATTWTAPDGSALTAAPGQVWTVLTP</sequence>
<dbReference type="InterPro" id="IPR023158">
    <property type="entry name" value="YerB-like_sf"/>
</dbReference>
<protein>
    <recommendedName>
        <fullName evidence="7">DUF3048 domain-containing protein</fullName>
    </recommendedName>
</protein>
<dbReference type="RefSeq" id="WP_188987438.1">
    <property type="nucleotide sequence ID" value="NZ_BMMT01000007.1"/>
</dbReference>
<dbReference type="SUPFAM" id="SSF159774">
    <property type="entry name" value="YerB-like"/>
    <property type="match status" value="1"/>
</dbReference>
<feature type="domain" description="DUF3048" evidence="3">
    <location>
        <begin position="60"/>
        <end position="185"/>
    </location>
</feature>
<organism evidence="5 6">
    <name type="scientific">Saccharopolyspora thermophila</name>
    <dbReference type="NCBI Taxonomy" id="89367"/>
    <lineage>
        <taxon>Bacteria</taxon>
        <taxon>Bacillati</taxon>
        <taxon>Actinomycetota</taxon>
        <taxon>Actinomycetes</taxon>
        <taxon>Pseudonocardiales</taxon>
        <taxon>Pseudonocardiaceae</taxon>
        <taxon>Saccharopolyspora</taxon>
    </lineage>
</organism>
<dbReference type="Pfam" id="PF17479">
    <property type="entry name" value="DUF3048_C"/>
    <property type="match status" value="1"/>
</dbReference>
<evidence type="ECO:0000256" key="2">
    <source>
        <dbReference type="SAM" id="SignalP"/>
    </source>
</evidence>
<proteinExistence type="predicted"/>